<organism evidence="14 15">
    <name type="scientific">Marinobacterium aestuarii</name>
    <dbReference type="NCBI Taxonomy" id="1821621"/>
    <lineage>
        <taxon>Bacteria</taxon>
        <taxon>Pseudomonadati</taxon>
        <taxon>Pseudomonadota</taxon>
        <taxon>Gammaproteobacteria</taxon>
        <taxon>Oceanospirillales</taxon>
        <taxon>Oceanospirillaceae</taxon>
        <taxon>Marinobacterium</taxon>
    </lineage>
</organism>
<feature type="domain" description="Malic enzyme NAD-binding" evidence="12">
    <location>
        <begin position="163"/>
        <end position="399"/>
    </location>
</feature>
<evidence type="ECO:0000259" key="13">
    <source>
        <dbReference type="SMART" id="SM01274"/>
    </source>
</evidence>
<keyword evidence="15" id="KW-1185">Reference proteome</keyword>
<dbReference type="FunFam" id="3.40.50.720:FF:000095">
    <property type="entry name" value="NADP-dependent malic enzyme"/>
    <property type="match status" value="1"/>
</dbReference>
<feature type="active site" description="Proton acceptor" evidence="9">
    <location>
        <position position="94"/>
    </location>
</feature>
<dbReference type="InterPro" id="IPR015884">
    <property type="entry name" value="Malic_enzyme_CS"/>
</dbReference>
<comment type="catalytic activity">
    <reaction evidence="8">
        <text>oxaloacetate + H(+) = pyruvate + CO2</text>
        <dbReference type="Rhea" id="RHEA:15641"/>
        <dbReference type="ChEBI" id="CHEBI:15361"/>
        <dbReference type="ChEBI" id="CHEBI:15378"/>
        <dbReference type="ChEBI" id="CHEBI:16452"/>
        <dbReference type="ChEBI" id="CHEBI:16526"/>
        <dbReference type="EC" id="1.1.1.40"/>
    </reaction>
</comment>
<dbReference type="KEGG" id="mars:A8C75_01940"/>
<reference evidence="15" key="1">
    <citation type="submission" date="2016-05" db="EMBL/GenBank/DDBJ databases">
        <authorList>
            <person name="Baek K."/>
            <person name="Yang S.-J."/>
        </authorList>
    </citation>
    <scope>NUCLEOTIDE SEQUENCE [LARGE SCALE GENOMIC DNA]</scope>
    <source>
        <strain evidence="15">ST58-10</strain>
    </source>
</reference>
<reference evidence="14 15" key="2">
    <citation type="journal article" date="2018" name="Int. J. Syst. Evol. Microbiol.">
        <title>Marinobacterium aestuarii sp. nov., a benzene-degrading marine bacterium isolated from estuary sediment.</title>
        <authorList>
            <person name="Bae S.S."/>
            <person name="Jung J."/>
            <person name="Chung D."/>
            <person name="Baek K."/>
        </authorList>
    </citation>
    <scope>NUCLEOTIDE SEQUENCE [LARGE SCALE GENOMIC DNA]</scope>
    <source>
        <strain evidence="14 15">ST58-10</strain>
    </source>
</reference>
<dbReference type="InterPro" id="IPR045213">
    <property type="entry name" value="Malic_NAD-bd_bact_type"/>
</dbReference>
<dbReference type="GO" id="GO:0051287">
    <property type="term" value="F:NAD binding"/>
    <property type="evidence" value="ECO:0007669"/>
    <property type="project" value="InterPro"/>
</dbReference>
<dbReference type="Pfam" id="PF03949">
    <property type="entry name" value="Malic_M"/>
    <property type="match status" value="1"/>
</dbReference>
<evidence type="ECO:0000259" key="12">
    <source>
        <dbReference type="SMART" id="SM00919"/>
    </source>
</evidence>
<evidence type="ECO:0000256" key="8">
    <source>
        <dbReference type="ARBA" id="ARBA00051384"/>
    </source>
</evidence>
<name>A0A1A9ETY3_9GAMM</name>
<evidence type="ECO:0000256" key="5">
    <source>
        <dbReference type="ARBA" id="ARBA00038964"/>
    </source>
</evidence>
<evidence type="ECO:0000256" key="9">
    <source>
        <dbReference type="PIRSR" id="PIRSR000106-1"/>
    </source>
</evidence>
<evidence type="ECO:0000313" key="15">
    <source>
        <dbReference type="Proteomes" id="UP000078070"/>
    </source>
</evidence>
<dbReference type="RefSeq" id="WP_067377343.1">
    <property type="nucleotide sequence ID" value="NZ_CP015839.1"/>
</dbReference>
<feature type="binding site" evidence="10">
    <location>
        <position position="286"/>
    </location>
    <ligand>
        <name>(S)-malate</name>
        <dbReference type="ChEBI" id="CHEBI:15589"/>
    </ligand>
</feature>
<dbReference type="InterPro" id="IPR012302">
    <property type="entry name" value="Malic_NAD-bd"/>
</dbReference>
<dbReference type="PROSITE" id="PS00331">
    <property type="entry name" value="MALIC_ENZYMES"/>
    <property type="match status" value="1"/>
</dbReference>
<accession>A0A1A9ETY3</accession>
<dbReference type="Gene3D" id="3.40.50.10380">
    <property type="entry name" value="Malic enzyme, N-terminal domain"/>
    <property type="match status" value="1"/>
</dbReference>
<gene>
    <name evidence="14" type="ORF">A8C75_01940</name>
</gene>
<dbReference type="PIRSF" id="PIRSF000106">
    <property type="entry name" value="ME"/>
    <property type="match status" value="1"/>
</dbReference>
<dbReference type="SUPFAM" id="SSF51735">
    <property type="entry name" value="NAD(P)-binding Rossmann-fold domains"/>
    <property type="match status" value="1"/>
</dbReference>
<feature type="binding site" evidence="11">
    <location>
        <position position="136"/>
    </location>
    <ligand>
        <name>a divalent metal cation</name>
        <dbReference type="ChEBI" id="CHEBI:60240"/>
    </ligand>
</feature>
<dbReference type="SMART" id="SM00919">
    <property type="entry name" value="Malic_M"/>
    <property type="match status" value="1"/>
</dbReference>
<evidence type="ECO:0000313" key="14">
    <source>
        <dbReference type="EMBL" id="ANG61345.1"/>
    </source>
</evidence>
<dbReference type="PANTHER" id="PTHR43237:SF4">
    <property type="entry name" value="NADP-DEPENDENT MALIC ENZYME"/>
    <property type="match status" value="1"/>
</dbReference>
<keyword evidence="3 11" id="KW-0479">Metal-binding</keyword>
<feature type="domain" description="Malic enzyme N-terminal" evidence="13">
    <location>
        <begin position="18"/>
        <end position="151"/>
    </location>
</feature>
<dbReference type="InterPro" id="IPR037062">
    <property type="entry name" value="Malic_N_dom_sf"/>
</dbReference>
<dbReference type="AlphaFoldDB" id="A0A1A9ETY3"/>
<feature type="binding site" evidence="11">
    <location>
        <position position="162"/>
    </location>
    <ligand>
        <name>a divalent metal cation</name>
        <dbReference type="ChEBI" id="CHEBI:60240"/>
    </ligand>
</feature>
<proteinExistence type="inferred from homology"/>
<comment type="cofactor">
    <cofactor evidence="1">
        <name>Mn(2+)</name>
        <dbReference type="ChEBI" id="CHEBI:29035"/>
    </cofactor>
</comment>
<dbReference type="InterPro" id="IPR001891">
    <property type="entry name" value="Malic_OxRdtase"/>
</dbReference>
<dbReference type="InterPro" id="IPR012301">
    <property type="entry name" value="Malic_N_dom"/>
</dbReference>
<dbReference type="CDD" id="cd05311">
    <property type="entry name" value="NAD_bind_2_malic_enz"/>
    <property type="match status" value="1"/>
</dbReference>
<feature type="active site" description="Proton donor" evidence="9">
    <location>
        <position position="39"/>
    </location>
</feature>
<dbReference type="FunFam" id="3.40.50.10380:FF:000003">
    <property type="entry name" value="NADP-dependent malic enzyme"/>
    <property type="match status" value="1"/>
</dbReference>
<evidence type="ECO:0000256" key="6">
    <source>
        <dbReference type="ARBA" id="ARBA00040273"/>
    </source>
</evidence>
<dbReference type="OrthoDB" id="9805787at2"/>
<dbReference type="Gene3D" id="3.40.50.720">
    <property type="entry name" value="NAD(P)-binding Rossmann-like Domain"/>
    <property type="match status" value="1"/>
</dbReference>
<keyword evidence="4" id="KW-0560">Oxidoreductase</keyword>
<evidence type="ECO:0000256" key="7">
    <source>
        <dbReference type="ARBA" id="ARBA00050924"/>
    </source>
</evidence>
<evidence type="ECO:0000256" key="1">
    <source>
        <dbReference type="ARBA" id="ARBA00001936"/>
    </source>
</evidence>
<sequence length="423" mass="45332">MSEQFKKAALDYHEFPRPGKISVELTTPAESARDLALAYSPGVAEPVREIARDPDNAYRYTAKGNLVAVISNGSAILGLGNLGPLASKPVMEGKALLFKRFAGIDSVDIEVDAESPQAFIDTVARIAETFGGINLEDIKAPECFEIERTLIERCNIPVFHDDQHGTAIVTAAGMINALEIAGKKLDEVRIVCLGAGAAASACMKLLINMGAKVENIFMLDRKGVIHSGRDDLSPEKAVFATETDLRTLDDAIDGADVFVGLSGPDLFKPEQLAKMAPTPIVFACSNPDPEIHPELAHATRSDVIMATGRSDFPNQVNNVLGFPFIFRGALDVRATEINEAMKEAAVKALANLAKAEVPQDVLTAYELDALEFGPQYIIPKPTDNRLFGAVSMAVAQAAIDSGVARLPLPAHYPLTSVADLLKR</sequence>
<feature type="binding site" evidence="11">
    <location>
        <position position="137"/>
    </location>
    <ligand>
        <name>a divalent metal cation</name>
        <dbReference type="ChEBI" id="CHEBI:60240"/>
    </ligand>
</feature>
<dbReference type="Pfam" id="PF00390">
    <property type="entry name" value="malic"/>
    <property type="match status" value="1"/>
</dbReference>
<dbReference type="SUPFAM" id="SSF53223">
    <property type="entry name" value="Aminoacid dehydrogenase-like, N-terminal domain"/>
    <property type="match status" value="1"/>
</dbReference>
<dbReference type="PANTHER" id="PTHR43237">
    <property type="entry name" value="NADP-DEPENDENT MALIC ENZYME"/>
    <property type="match status" value="1"/>
</dbReference>
<dbReference type="EMBL" id="CP015839">
    <property type="protein sequence ID" value="ANG61345.1"/>
    <property type="molecule type" value="Genomic_DNA"/>
</dbReference>
<dbReference type="SMART" id="SM01274">
    <property type="entry name" value="malic"/>
    <property type="match status" value="1"/>
</dbReference>
<comment type="catalytic activity">
    <reaction evidence="7">
        <text>(S)-malate + NADP(+) = pyruvate + CO2 + NADPH</text>
        <dbReference type="Rhea" id="RHEA:18253"/>
        <dbReference type="ChEBI" id="CHEBI:15361"/>
        <dbReference type="ChEBI" id="CHEBI:15589"/>
        <dbReference type="ChEBI" id="CHEBI:16526"/>
        <dbReference type="ChEBI" id="CHEBI:57783"/>
        <dbReference type="ChEBI" id="CHEBI:58349"/>
        <dbReference type="EC" id="1.1.1.40"/>
    </reaction>
</comment>
<dbReference type="InterPro" id="IPR051674">
    <property type="entry name" value="Malate_Decarboxylase"/>
</dbReference>
<dbReference type="GO" id="GO:0046872">
    <property type="term" value="F:metal ion binding"/>
    <property type="evidence" value="ECO:0007669"/>
    <property type="project" value="UniProtKB-KW"/>
</dbReference>
<dbReference type="STRING" id="1821621.A8C75_01940"/>
<comment type="cofactor">
    <cofactor evidence="11">
        <name>Mg(2+)</name>
        <dbReference type="ChEBI" id="CHEBI:18420"/>
    </cofactor>
    <cofactor evidence="11">
        <name>Mn(2+)</name>
        <dbReference type="ChEBI" id="CHEBI:29035"/>
    </cofactor>
    <text evidence="11">Divalent metal cations. Prefers magnesium or manganese.</text>
</comment>
<protein>
    <recommendedName>
        <fullName evidence="6">NADP-dependent malic enzyme</fullName>
        <ecNumber evidence="5">1.1.1.40</ecNumber>
    </recommendedName>
</protein>
<evidence type="ECO:0000256" key="4">
    <source>
        <dbReference type="ARBA" id="ARBA00023002"/>
    </source>
</evidence>
<dbReference type="EC" id="1.1.1.40" evidence="5"/>
<evidence type="ECO:0000256" key="10">
    <source>
        <dbReference type="PIRSR" id="PIRSR000106-2"/>
    </source>
</evidence>
<dbReference type="Proteomes" id="UP000078070">
    <property type="component" value="Chromosome"/>
</dbReference>
<dbReference type="GO" id="GO:0004473">
    <property type="term" value="F:malate dehydrogenase (decarboxylating) (NADP+) activity"/>
    <property type="evidence" value="ECO:0007669"/>
    <property type="project" value="UniProtKB-EC"/>
</dbReference>
<dbReference type="InterPro" id="IPR036291">
    <property type="entry name" value="NAD(P)-bd_dom_sf"/>
</dbReference>
<evidence type="ECO:0000256" key="2">
    <source>
        <dbReference type="ARBA" id="ARBA00008785"/>
    </source>
</evidence>
<comment type="similarity">
    <text evidence="2">Belongs to the malic enzymes family.</text>
</comment>
<evidence type="ECO:0000256" key="3">
    <source>
        <dbReference type="ARBA" id="ARBA00022723"/>
    </source>
</evidence>
<dbReference type="InterPro" id="IPR046346">
    <property type="entry name" value="Aminoacid_DH-like_N_sf"/>
</dbReference>
<evidence type="ECO:0000256" key="11">
    <source>
        <dbReference type="PIRSR" id="PIRSR000106-3"/>
    </source>
</evidence>
<feature type="binding site" evidence="10">
    <location>
        <position position="317"/>
    </location>
    <ligand>
        <name>(S)-malate</name>
        <dbReference type="ChEBI" id="CHEBI:15589"/>
    </ligand>
</feature>